<protein>
    <submittedName>
        <fullName evidence="2">Uncharacterized protein</fullName>
    </submittedName>
</protein>
<feature type="region of interest" description="Disordered" evidence="1">
    <location>
        <begin position="26"/>
        <end position="142"/>
    </location>
</feature>
<sequence>MPVTLVAEELDIDFAQFDPIEGSYAGTSLAEAESSLDNAGDSKKQEEQAQNSMSPQPDHSTSSASNEYRQSHPSPCSVRTTSPRKVVRFESDRWAGEEDSYSSFRSTPRSEAVPGSSSHPTGDHPDNATSPGESSGTRPETPWIIGVTPKSGEKFWGPWIDDGTFTIAPVLSPHVNEQAIIPIRQIDRLKAPSSETLMNQLRIASTILEAQTENQKSMFMRLPQEIRDQILKDAVTDELSSDAESSTTSRSLLLASRGLFGNTTRVLLEEREFAFNVRSHWLTIRFACNDNTNRVSYDELVDSYNLDEHLNPLEETGEPFLIRKLKLAETRKPPFDMIRHVKLIFGGRFSLYSPAMTSQCYSMRLDPFFGLVILASMEMRSLRNIRLHFIQPHPDHPTPASLRMWMAARIEETATLMLQGIDCTQFGIKITATESDNEIPFFEREYHEQPEDVDVVVPAEEHTLPDGTYWEYRDRIED</sequence>
<keyword evidence="3" id="KW-1185">Reference proteome</keyword>
<dbReference type="EMBL" id="ML978123">
    <property type="protein sequence ID" value="KAF2101959.1"/>
    <property type="molecule type" value="Genomic_DNA"/>
</dbReference>
<feature type="compositionally biased region" description="Polar residues" evidence="1">
    <location>
        <begin position="48"/>
        <end position="83"/>
    </location>
</feature>
<gene>
    <name evidence="2" type="ORF">NA57DRAFT_73398</name>
</gene>
<feature type="compositionally biased region" description="Polar residues" evidence="1">
    <location>
        <begin position="101"/>
        <end position="120"/>
    </location>
</feature>
<comment type="caution">
    <text evidence="2">The sequence shown here is derived from an EMBL/GenBank/DDBJ whole genome shotgun (WGS) entry which is preliminary data.</text>
</comment>
<dbReference type="Proteomes" id="UP000799772">
    <property type="component" value="Unassembled WGS sequence"/>
</dbReference>
<reference evidence="2" key="1">
    <citation type="journal article" date="2020" name="Stud. Mycol.">
        <title>101 Dothideomycetes genomes: a test case for predicting lifestyles and emergence of pathogens.</title>
        <authorList>
            <person name="Haridas S."/>
            <person name="Albert R."/>
            <person name="Binder M."/>
            <person name="Bloem J."/>
            <person name="Labutti K."/>
            <person name="Salamov A."/>
            <person name="Andreopoulos B."/>
            <person name="Baker S."/>
            <person name="Barry K."/>
            <person name="Bills G."/>
            <person name="Bluhm B."/>
            <person name="Cannon C."/>
            <person name="Castanera R."/>
            <person name="Culley D."/>
            <person name="Daum C."/>
            <person name="Ezra D."/>
            <person name="Gonzalez J."/>
            <person name="Henrissat B."/>
            <person name="Kuo A."/>
            <person name="Liang C."/>
            <person name="Lipzen A."/>
            <person name="Lutzoni F."/>
            <person name="Magnuson J."/>
            <person name="Mondo S."/>
            <person name="Nolan M."/>
            <person name="Ohm R."/>
            <person name="Pangilinan J."/>
            <person name="Park H.-J."/>
            <person name="Ramirez L."/>
            <person name="Alfaro M."/>
            <person name="Sun H."/>
            <person name="Tritt A."/>
            <person name="Yoshinaga Y."/>
            <person name="Zwiers L.-H."/>
            <person name="Turgeon B."/>
            <person name="Goodwin S."/>
            <person name="Spatafora J."/>
            <person name="Crous P."/>
            <person name="Grigoriev I."/>
        </authorList>
    </citation>
    <scope>NUCLEOTIDE SEQUENCE</scope>
    <source>
        <strain evidence="2">CBS 133067</strain>
    </source>
</reference>
<evidence type="ECO:0000256" key="1">
    <source>
        <dbReference type="SAM" id="MobiDB-lite"/>
    </source>
</evidence>
<evidence type="ECO:0000313" key="2">
    <source>
        <dbReference type="EMBL" id="KAF2101959.1"/>
    </source>
</evidence>
<dbReference type="AlphaFoldDB" id="A0A9P4IM62"/>
<evidence type="ECO:0000313" key="3">
    <source>
        <dbReference type="Proteomes" id="UP000799772"/>
    </source>
</evidence>
<feature type="compositionally biased region" description="Basic and acidic residues" evidence="1">
    <location>
        <begin position="87"/>
        <end position="96"/>
    </location>
</feature>
<feature type="compositionally biased region" description="Polar residues" evidence="1">
    <location>
        <begin position="127"/>
        <end position="138"/>
    </location>
</feature>
<accession>A0A9P4IM62</accession>
<proteinExistence type="predicted"/>
<name>A0A9P4IM62_9PEZI</name>
<organism evidence="2 3">
    <name type="scientific">Rhizodiscina lignyota</name>
    <dbReference type="NCBI Taxonomy" id="1504668"/>
    <lineage>
        <taxon>Eukaryota</taxon>
        <taxon>Fungi</taxon>
        <taxon>Dikarya</taxon>
        <taxon>Ascomycota</taxon>
        <taxon>Pezizomycotina</taxon>
        <taxon>Dothideomycetes</taxon>
        <taxon>Pleosporomycetidae</taxon>
        <taxon>Aulographales</taxon>
        <taxon>Rhizodiscinaceae</taxon>
        <taxon>Rhizodiscina</taxon>
    </lineage>
</organism>